<feature type="compositionally biased region" description="Polar residues" evidence="1">
    <location>
        <begin position="1277"/>
        <end position="1326"/>
    </location>
</feature>
<feature type="compositionally biased region" description="Polar residues" evidence="1">
    <location>
        <begin position="1213"/>
        <end position="1250"/>
    </location>
</feature>
<feature type="compositionally biased region" description="Polar residues" evidence="1">
    <location>
        <begin position="1258"/>
        <end position="1270"/>
    </location>
</feature>
<feature type="region of interest" description="Disordered" evidence="1">
    <location>
        <begin position="730"/>
        <end position="1539"/>
    </location>
</feature>
<comment type="caution">
    <text evidence="3">The sequence shown here is derived from an EMBL/GenBank/DDBJ whole genome shotgun (WGS) entry which is preliminary data.</text>
</comment>
<proteinExistence type="predicted"/>
<evidence type="ECO:0000313" key="4">
    <source>
        <dbReference type="Proteomes" id="UP001642520"/>
    </source>
</evidence>
<dbReference type="Proteomes" id="UP001642520">
    <property type="component" value="Unassembled WGS sequence"/>
</dbReference>
<name>A0ABP1NYL9_XYLVO</name>
<feature type="region of interest" description="Disordered" evidence="1">
    <location>
        <begin position="1628"/>
        <end position="1649"/>
    </location>
</feature>
<organism evidence="3 4">
    <name type="scientific">Xylocopa violacea</name>
    <name type="common">Violet carpenter bee</name>
    <name type="synonym">Apis violacea</name>
    <dbReference type="NCBI Taxonomy" id="135666"/>
    <lineage>
        <taxon>Eukaryota</taxon>
        <taxon>Metazoa</taxon>
        <taxon>Ecdysozoa</taxon>
        <taxon>Arthropoda</taxon>
        <taxon>Hexapoda</taxon>
        <taxon>Insecta</taxon>
        <taxon>Pterygota</taxon>
        <taxon>Neoptera</taxon>
        <taxon>Endopterygota</taxon>
        <taxon>Hymenoptera</taxon>
        <taxon>Apocrita</taxon>
        <taxon>Aculeata</taxon>
        <taxon>Apoidea</taxon>
        <taxon>Anthophila</taxon>
        <taxon>Apidae</taxon>
        <taxon>Xylocopa</taxon>
        <taxon>Xylocopa</taxon>
    </lineage>
</organism>
<feature type="compositionally biased region" description="Polar residues" evidence="1">
    <location>
        <begin position="1639"/>
        <end position="1649"/>
    </location>
</feature>
<feature type="compositionally biased region" description="Polar residues" evidence="1">
    <location>
        <begin position="1444"/>
        <end position="1511"/>
    </location>
</feature>
<feature type="compositionally biased region" description="Low complexity" evidence="1">
    <location>
        <begin position="1423"/>
        <end position="1437"/>
    </location>
</feature>
<feature type="signal peptide" evidence="2">
    <location>
        <begin position="1"/>
        <end position="18"/>
    </location>
</feature>
<protein>
    <submittedName>
        <fullName evidence="3">Uncharacterized protein</fullName>
    </submittedName>
</protein>
<feature type="chain" id="PRO_5047515087" evidence="2">
    <location>
        <begin position="19"/>
        <end position="1818"/>
    </location>
</feature>
<gene>
    <name evidence="3" type="ORF">XYLVIOL_LOCUS7617</name>
</gene>
<sequence>MVVEKIIVLFLLITQALSAPSYLEQHRTQTLGNILDRDDISQIASQLQGSEYSRPGTWTERNSYNVDNGHGKVHEEKGQYVEGPKTVRYYKKNYTSFSTRYPNGGEISDLAYQNNRYSMHIPNTEESFNSQNAYNQVSNSKLTAEQRNYNRLQSQQHTKSLFEETSSQNERLQDLGKYSGNSQVIQQGKSQGDWNTQISQEPYNTDGNWRTVDSYKTDGGRGRVFSEEGQYVSGGKKVRYYKRNYTSNYSSSDGVPIPDVLKPGVIDLQRELENLHRNIESTNIAQTHHNTHDLVADSLHNAYSNSYGSQINYGSTSSGTRHKEGQQYLDMTNEHLPYRNPTPSTYGAKSYNVYEKHEGHVVKHQPTHQVINPTPGYTNILGTEHSAYKKNTVSGSTLQQQDNNFQQSGILDTYQSRHNQNQMSLDNLDTSAHRLNGALHSSTPGQLTHYKQHWSSSRTQETSVPHYSTDASQMNQQNLQYNNNQYGNVHNTHHELQESYAHHGMTTGQETHLGKLVTGAIDLGMGDTVDCSLDSQQTYDNLQHQRKYKRSANYNKRDTEYQRASEHFKNDFTQQTDQFDKLIPQTFQLWKPNNVDQQLQVLKEQMAALDYITQLATGKLIYGEELQNPYWKWNNGHQQLEDLSQQTDGFEDLTQQTSGKLQFGQESQQTYQPRKPNSATQVSDDLTQQTGGHDDLIQQTGKLEFSPESQQTDGFDDLTQQTTGKLEFGQETQQTYQPRKPHSANQASDDLTQQTDGFDDLTQQTSGKLEFGQESQQTYQPRKPHSANQASDDLTQQTDGFDDLTQQTSGKLEFGQESQQTYQPRKPNSANQASDDLTQQTDGFDDLTQQTSGKLEFGQETQQTYQPRKPHSANQASDDLTQQTDGFDDLTQQTSGKLEFGQQSYQPGKPHGASQVSDDLTQQTDGFDDLSQQTSGKLEFGQETQQTYQPRKPNSASQVSDDLTQQTDGFDDLTQQTSGKLEFGQETQPTYQPRKPNSANQASDDLTQQTDGFDDLTQQTSGKLEFGQETQQTYQPRKPHSANQASDDLTQQTDGFDDLTQQTSGKLEFGQETQQTYQPRKPNSASQVSDDLTQQTDGFDDLTQQTSGKLEFGQETQQTYQSRKPHSANQASDDLTQQTDGFDDLTQQTSGKLEFGQQSQQTYRPRKPNSASQVSDDLTQQTDGFDDLTQQTSGKLEFGQETQQAYQPGKPHSASQVTDDLTQQTDGFDDLTQQTSGKLEFGQDSQQSYQPWRPDIANQASDDLTQQTTGKLELNKESQQSYQPRKPNSASQVSDDLTQQTDGFDDLTQQTSGKLEFGQETQQTYQPGKPHSANHMSDDLTQQTDGFDDLTQQTSGKLEFGQQSYQPGKPHGASQVSDDFTQQTDGFDDLTQQTSGKLEFGQESQQTYQPWKPHSANQKLDDFTQQTDGFDDLTQQTSGKFELGQQTQQSYQPWKPSSNHESQDFTQQTGGFDDFAQQSSGKLEFGQESQQSYQPWKPNLSQGPSDTSLQGPVSRVPMPAGKPKPRKPNSSLRPADASHVYEVPPVIDIDADTVTKRSETRRGDQNVESTTSEYYPAKFNPQTVGSGYDVEGGNLDPVNLLHKSNDATVGLQWHYTYHPSDYRHFVQQTDQKDKEELPRSTQRNLNEGTPNEYTVIDLHQQSPNYVVTPGVKSGKRKFSHIQKQNKLISDQQISDVGTGVAEPKLEPRILQVYGGGQYNPNHNDDIYSGVTVNPSATFAPNSNMDLWDIREKLDRVTVTTTTTTTSTTTESTPPLPVEPIDVSDNIDNSQPTPFWSRVGHKVTTTFDKAKEKFKNIFG</sequence>
<keyword evidence="2" id="KW-0732">Signal</keyword>
<evidence type="ECO:0000256" key="2">
    <source>
        <dbReference type="SAM" id="SignalP"/>
    </source>
</evidence>
<feature type="region of interest" description="Disordered" evidence="1">
    <location>
        <begin position="658"/>
        <end position="693"/>
    </location>
</feature>
<dbReference type="EMBL" id="CAXAJV020001294">
    <property type="protein sequence ID" value="CAL7946138.1"/>
    <property type="molecule type" value="Genomic_DNA"/>
</dbReference>
<accession>A0ABP1NYL9</accession>
<reference evidence="3 4" key="1">
    <citation type="submission" date="2024-08" db="EMBL/GenBank/DDBJ databases">
        <authorList>
            <person name="Will J Nash"/>
            <person name="Angela Man"/>
            <person name="Seanna McTaggart"/>
            <person name="Kendall Baker"/>
            <person name="Tom Barker"/>
            <person name="Leah Catchpole"/>
            <person name="Alex Durrant"/>
            <person name="Karim Gharbi"/>
            <person name="Naomi Irish"/>
            <person name="Gemy Kaithakottil"/>
            <person name="Debby Ku"/>
            <person name="Aaliyah Providence"/>
            <person name="Felix Shaw"/>
            <person name="David Swarbreck"/>
            <person name="Chris Watkins"/>
            <person name="Ann M. McCartney"/>
            <person name="Giulio Formenti"/>
            <person name="Alice Mouton"/>
            <person name="Noel Vella"/>
            <person name="Bjorn M von Reumont"/>
            <person name="Adriana Vella"/>
            <person name="Wilfried Haerty"/>
        </authorList>
    </citation>
    <scope>NUCLEOTIDE SEQUENCE [LARGE SCALE GENOMIC DNA]</scope>
</reference>
<feature type="compositionally biased region" description="Polar residues" evidence="1">
    <location>
        <begin position="730"/>
        <end position="906"/>
    </location>
</feature>
<evidence type="ECO:0000256" key="1">
    <source>
        <dbReference type="SAM" id="MobiDB-lite"/>
    </source>
</evidence>
<evidence type="ECO:0000313" key="3">
    <source>
        <dbReference type="EMBL" id="CAL7946138.1"/>
    </source>
</evidence>
<keyword evidence="4" id="KW-1185">Reference proteome</keyword>
<feature type="compositionally biased region" description="Polar residues" evidence="1">
    <location>
        <begin position="1339"/>
        <end position="1366"/>
    </location>
</feature>
<feature type="compositionally biased region" description="Basic and acidic residues" evidence="1">
    <location>
        <begin position="1628"/>
        <end position="1638"/>
    </location>
</feature>
<feature type="compositionally biased region" description="Polar residues" evidence="1">
    <location>
        <begin position="914"/>
        <end position="1206"/>
    </location>
</feature>
<feature type="compositionally biased region" description="Low complexity" evidence="1">
    <location>
        <begin position="1378"/>
        <end position="1394"/>
    </location>
</feature>